<dbReference type="EMBL" id="LR812630">
    <property type="protein sequence ID" value="CAC5428001.1"/>
    <property type="molecule type" value="Genomic_DNA"/>
</dbReference>
<dbReference type="AlphaFoldDB" id="A0A6J8F5E6"/>
<evidence type="ECO:0000313" key="2">
    <source>
        <dbReference type="EMBL" id="CAC5428001.1"/>
    </source>
</evidence>
<feature type="region of interest" description="Disordered" evidence="1">
    <location>
        <begin position="111"/>
        <end position="148"/>
    </location>
</feature>
<evidence type="ECO:0000256" key="1">
    <source>
        <dbReference type="SAM" id="MobiDB-lite"/>
    </source>
</evidence>
<dbReference type="Proteomes" id="UP000601710">
    <property type="component" value="Chromosome 10"/>
</dbReference>
<reference evidence="2" key="1">
    <citation type="submission" date="2020-06" db="EMBL/GenBank/DDBJ databases">
        <authorList>
            <person name="Camacho E."/>
            <person name="Gonzalez-de la Fuente S."/>
            <person name="Rastrojo A."/>
            <person name="Peiro-Pastor R."/>
            <person name="Solana JC."/>
            <person name="Tabera L."/>
            <person name="Gamarro F."/>
            <person name="Carrasco-Ramiro F."/>
            <person name="Requena JM."/>
            <person name="Aguado B."/>
        </authorList>
    </citation>
    <scope>NUCLEOTIDE SEQUENCE</scope>
</reference>
<evidence type="ECO:0000313" key="3">
    <source>
        <dbReference type="Proteomes" id="UP000601710"/>
    </source>
</evidence>
<organism evidence="2 3">
    <name type="scientific">Leishmania donovani</name>
    <dbReference type="NCBI Taxonomy" id="5661"/>
    <lineage>
        <taxon>Eukaryota</taxon>
        <taxon>Discoba</taxon>
        <taxon>Euglenozoa</taxon>
        <taxon>Kinetoplastea</taxon>
        <taxon>Metakinetoplastina</taxon>
        <taxon>Trypanosomatida</taxon>
        <taxon>Trypanosomatidae</taxon>
        <taxon>Leishmaniinae</taxon>
        <taxon>Leishmania</taxon>
    </lineage>
</organism>
<accession>A0A6J8F5E6</accession>
<dbReference type="VEuPathDB" id="TriTrypDB:LDHU3_10.0660"/>
<feature type="compositionally biased region" description="Basic residues" evidence="1">
    <location>
        <begin position="128"/>
        <end position="137"/>
    </location>
</feature>
<protein>
    <submittedName>
        <fullName evidence="2">Hypothetical_protein</fullName>
    </submittedName>
</protein>
<gene>
    <name evidence="2" type="ORF">LDHU3_10.0660</name>
</gene>
<name>A0A6J8F5E6_LEIDO</name>
<proteinExistence type="predicted"/>
<sequence length="220" mass="24452">MPADSLEVLNISGCYALLHLRPVRRLSSLRQLKTARLHQLGRLGWWGNAANVDTSLTGRAAGGDSVRDWPVCLEELDLSCMQRRTRPIADFACIGLLAWLLRLSVAAPQEEQSARADTTRAGALQPQPRRRRRRRRAQQPDRGCPHRLSLRTRLDSSLQLDLVSPPLCFGSPSGEESRASCHLHGSGRAFPDPLHESQWHLRPALVAPASRSVHYTHSSA</sequence>